<dbReference type="Gene3D" id="3.10.50.40">
    <property type="match status" value="1"/>
</dbReference>
<dbReference type="EC" id="5.2.1.8" evidence="3 9"/>
<keyword evidence="9 11" id="KW-0132">Cell division</keyword>
<reference evidence="13" key="1">
    <citation type="submission" date="2022-08" db="EMBL/GenBank/DDBJ databases">
        <title>Novel Bdellovibrio Species Isolated from Svalbard: Designation Bdellovibrio svalbardensis.</title>
        <authorList>
            <person name="Mitchell R.J."/>
            <person name="Choi S.Y."/>
        </authorList>
    </citation>
    <scope>NUCLEOTIDE SEQUENCE</scope>
    <source>
        <strain evidence="13">PAP01</strain>
    </source>
</reference>
<dbReference type="InterPro" id="IPR027304">
    <property type="entry name" value="Trigger_fact/SurA_dom_sf"/>
</dbReference>
<dbReference type="NCBIfam" id="TIGR00115">
    <property type="entry name" value="tig"/>
    <property type="match status" value="1"/>
</dbReference>
<comment type="caution">
    <text evidence="13">The sequence shown here is derived from an EMBL/GenBank/DDBJ whole genome shotgun (WGS) entry which is preliminary data.</text>
</comment>
<dbReference type="InterPro" id="IPR008881">
    <property type="entry name" value="Trigger_fac_ribosome-bd_bac"/>
</dbReference>
<evidence type="ECO:0000256" key="4">
    <source>
        <dbReference type="ARBA" id="ARBA00016902"/>
    </source>
</evidence>
<evidence type="ECO:0000256" key="3">
    <source>
        <dbReference type="ARBA" id="ARBA00013194"/>
    </source>
</evidence>
<dbReference type="InterPro" id="IPR001179">
    <property type="entry name" value="PPIase_FKBP_dom"/>
</dbReference>
<comment type="similarity">
    <text evidence="2 9 11">Belongs to the FKBP-type PPIase family. Tig subfamily.</text>
</comment>
<gene>
    <name evidence="9 13" type="primary">tig</name>
    <name evidence="13" type="ORF">NWE73_01825</name>
</gene>
<sequence length="437" mass="49062">MKSNVEKVSNLSRKISIEIPAAVVQSSFNKVFNGIQKDVTIKGFRKGKAPLNTIKSMYGDRVKQDVVQDLVQKHYAEALQEHKLEPISYPEFEFADPTEDKDFSFTAAFDVRPEINLKKYEGLEVEKEAYSFDPKKVDQVLENIRASRATFEDLKEERAAKAGDIAVIDFVGYVGGKELENGAGTNHHLDLGAKQFIDGFEDGIVGMKKGETKTLSLKFPDPYHSADLAGKPVEFKVTVNNIQVKVLPELTDDFLKSLGGPDNLADLKKTIQEDLEQGDKKKIEDAFKNRLLKTLVKENPVEVPPSLLKEQKASLVEDFKKRMSEQGMGEADFASYVEKWDGDFAKTATEMIQSSFLVDAIAKKHDLFAKKEDLDAKFAEYAQQTGIEVSRIKEFYGRPDQASRLTYQITEEKVINFLNKTVKVKEVPAGSLKDEAN</sequence>
<proteinExistence type="inferred from homology"/>
<dbReference type="PANTHER" id="PTHR30560">
    <property type="entry name" value="TRIGGER FACTOR CHAPERONE AND PEPTIDYL-PROLYL CIS/TRANS ISOMERASE"/>
    <property type="match status" value="1"/>
</dbReference>
<dbReference type="InterPro" id="IPR005215">
    <property type="entry name" value="Trig_fac"/>
</dbReference>
<evidence type="ECO:0000256" key="8">
    <source>
        <dbReference type="ARBA" id="ARBA00029986"/>
    </source>
</evidence>
<protein>
    <recommendedName>
        <fullName evidence="4 9">Trigger factor</fullName>
        <shortName evidence="9">TF</shortName>
        <ecNumber evidence="3 9">5.2.1.8</ecNumber>
    </recommendedName>
    <alternativeName>
        <fullName evidence="8 9">PPIase</fullName>
    </alternativeName>
</protein>
<evidence type="ECO:0000313" key="14">
    <source>
        <dbReference type="Proteomes" id="UP001152321"/>
    </source>
</evidence>
<evidence type="ECO:0000256" key="1">
    <source>
        <dbReference type="ARBA" id="ARBA00000971"/>
    </source>
</evidence>
<dbReference type="HAMAP" id="MF_00303">
    <property type="entry name" value="Trigger_factor_Tig"/>
    <property type="match status" value="1"/>
</dbReference>
<evidence type="ECO:0000313" key="13">
    <source>
        <dbReference type="EMBL" id="MDG0815083.1"/>
    </source>
</evidence>
<evidence type="ECO:0000259" key="12">
    <source>
        <dbReference type="PROSITE" id="PS50059"/>
    </source>
</evidence>
<dbReference type="GO" id="GO:0003755">
    <property type="term" value="F:peptidyl-prolyl cis-trans isomerase activity"/>
    <property type="evidence" value="ECO:0007669"/>
    <property type="project" value="UniProtKB-EC"/>
</dbReference>
<evidence type="ECO:0000256" key="6">
    <source>
        <dbReference type="ARBA" id="ARBA00023186"/>
    </source>
</evidence>
<evidence type="ECO:0000256" key="2">
    <source>
        <dbReference type="ARBA" id="ARBA00005464"/>
    </source>
</evidence>
<dbReference type="SUPFAM" id="SSF54534">
    <property type="entry name" value="FKBP-like"/>
    <property type="match status" value="1"/>
</dbReference>
<evidence type="ECO:0000256" key="11">
    <source>
        <dbReference type="RuleBase" id="RU003914"/>
    </source>
</evidence>
<keyword evidence="6 9" id="KW-0143">Chaperone</keyword>
<keyword evidence="5 9" id="KW-0697">Rotamase</keyword>
<dbReference type="Gene3D" id="1.10.3120.10">
    <property type="entry name" value="Trigger factor, C-terminal domain"/>
    <property type="match status" value="1"/>
</dbReference>
<evidence type="ECO:0000256" key="5">
    <source>
        <dbReference type="ARBA" id="ARBA00023110"/>
    </source>
</evidence>
<dbReference type="PROSITE" id="PS50059">
    <property type="entry name" value="FKBP_PPIASE"/>
    <property type="match status" value="1"/>
</dbReference>
<organism evidence="13 14">
    <name type="scientific">Bdellovibrio svalbardensis</name>
    <dbReference type="NCBI Taxonomy" id="2972972"/>
    <lineage>
        <taxon>Bacteria</taxon>
        <taxon>Pseudomonadati</taxon>
        <taxon>Bdellovibrionota</taxon>
        <taxon>Bdellovibrionia</taxon>
        <taxon>Bdellovibrionales</taxon>
        <taxon>Pseudobdellovibrionaceae</taxon>
        <taxon>Bdellovibrio</taxon>
    </lineage>
</organism>
<dbReference type="InterPro" id="IPR037041">
    <property type="entry name" value="Trigger_fac_C_sf"/>
</dbReference>
<dbReference type="Pfam" id="PF05697">
    <property type="entry name" value="Trigger_N"/>
    <property type="match status" value="1"/>
</dbReference>
<dbReference type="PIRSF" id="PIRSF003095">
    <property type="entry name" value="Trigger_factor"/>
    <property type="match status" value="1"/>
</dbReference>
<comment type="function">
    <text evidence="9">Involved in protein export. Acts as a chaperone by maintaining the newly synthesized protein in an open conformation. Functions as a peptidyl-prolyl cis-trans isomerase.</text>
</comment>
<keyword evidence="7 9" id="KW-0413">Isomerase</keyword>
<evidence type="ECO:0000256" key="9">
    <source>
        <dbReference type="HAMAP-Rule" id="MF_00303"/>
    </source>
</evidence>
<comment type="catalytic activity">
    <reaction evidence="1 9 10">
        <text>[protein]-peptidylproline (omega=180) = [protein]-peptidylproline (omega=0)</text>
        <dbReference type="Rhea" id="RHEA:16237"/>
        <dbReference type="Rhea" id="RHEA-COMP:10747"/>
        <dbReference type="Rhea" id="RHEA-COMP:10748"/>
        <dbReference type="ChEBI" id="CHEBI:83833"/>
        <dbReference type="ChEBI" id="CHEBI:83834"/>
        <dbReference type="EC" id="5.2.1.8"/>
    </reaction>
</comment>
<evidence type="ECO:0000256" key="10">
    <source>
        <dbReference type="PROSITE-ProRule" id="PRU00277"/>
    </source>
</evidence>
<dbReference type="EMBL" id="JANRMI010000001">
    <property type="protein sequence ID" value="MDG0815083.1"/>
    <property type="molecule type" value="Genomic_DNA"/>
</dbReference>
<feature type="domain" description="PPIase FKBP-type" evidence="12">
    <location>
        <begin position="163"/>
        <end position="248"/>
    </location>
</feature>
<dbReference type="InterPro" id="IPR008880">
    <property type="entry name" value="Trigger_fac_C"/>
</dbReference>
<dbReference type="Gene3D" id="3.30.70.1050">
    <property type="entry name" value="Trigger factor ribosome-binding domain"/>
    <property type="match status" value="1"/>
</dbReference>
<keyword evidence="9 11" id="KW-0131">Cell cycle</keyword>
<dbReference type="Proteomes" id="UP001152321">
    <property type="component" value="Unassembled WGS sequence"/>
</dbReference>
<accession>A0ABT6DE80</accession>
<dbReference type="RefSeq" id="WP_277576560.1">
    <property type="nucleotide sequence ID" value="NZ_JANRMI010000001.1"/>
</dbReference>
<dbReference type="Pfam" id="PF00254">
    <property type="entry name" value="FKBP_C"/>
    <property type="match status" value="1"/>
</dbReference>
<comment type="subcellular location">
    <subcellularLocation>
        <location evidence="9">Cytoplasm</location>
    </subcellularLocation>
    <text evidence="9">About half TF is bound to the ribosome near the polypeptide exit tunnel while the other half is free in the cytoplasm.</text>
</comment>
<dbReference type="SUPFAM" id="SSF102735">
    <property type="entry name" value="Trigger factor ribosome-binding domain"/>
    <property type="match status" value="1"/>
</dbReference>
<dbReference type="Pfam" id="PF05698">
    <property type="entry name" value="Trigger_C"/>
    <property type="match status" value="1"/>
</dbReference>
<name>A0ABT6DE80_9BACT</name>
<comment type="domain">
    <text evidence="9">Consists of 3 domains; the N-terminus binds the ribosome, the middle domain has PPIase activity, while the C-terminus has intrinsic chaperone activity on its own.</text>
</comment>
<dbReference type="InterPro" id="IPR046357">
    <property type="entry name" value="PPIase_dom_sf"/>
</dbReference>
<dbReference type="PANTHER" id="PTHR30560:SF3">
    <property type="entry name" value="TRIGGER FACTOR-LIKE PROTEIN TIG, CHLOROPLASTIC"/>
    <property type="match status" value="1"/>
</dbReference>
<evidence type="ECO:0000256" key="7">
    <source>
        <dbReference type="ARBA" id="ARBA00023235"/>
    </source>
</evidence>
<dbReference type="SUPFAM" id="SSF109998">
    <property type="entry name" value="Triger factor/SurA peptide-binding domain-like"/>
    <property type="match status" value="1"/>
</dbReference>
<dbReference type="InterPro" id="IPR036611">
    <property type="entry name" value="Trigger_fac_ribosome-bd_sf"/>
</dbReference>
<keyword evidence="9" id="KW-0963">Cytoplasm</keyword>
<keyword evidence="14" id="KW-1185">Reference proteome</keyword>